<dbReference type="Gene3D" id="3.50.50.60">
    <property type="entry name" value="FAD/NAD(P)-binding domain"/>
    <property type="match status" value="1"/>
</dbReference>
<comment type="catalytic activity">
    <reaction evidence="5">
        <text>(S)-2-hydroxyglutarate + A = 2-oxoglutarate + AH2</text>
        <dbReference type="Rhea" id="RHEA:21252"/>
        <dbReference type="ChEBI" id="CHEBI:13193"/>
        <dbReference type="ChEBI" id="CHEBI:16782"/>
        <dbReference type="ChEBI" id="CHEBI:16810"/>
        <dbReference type="ChEBI" id="CHEBI:17499"/>
        <dbReference type="EC" id="1.1.99.2"/>
    </reaction>
</comment>
<evidence type="ECO:0000256" key="6">
    <source>
        <dbReference type="ARBA" id="ARBA00037941"/>
    </source>
</evidence>
<evidence type="ECO:0000256" key="1">
    <source>
        <dbReference type="ARBA" id="ARBA00001974"/>
    </source>
</evidence>
<name>A0A9P6CJI4_9AGAR</name>
<keyword evidence="3" id="KW-0274">FAD</keyword>
<reference evidence="10" key="1">
    <citation type="submission" date="2020-11" db="EMBL/GenBank/DDBJ databases">
        <authorList>
            <consortium name="DOE Joint Genome Institute"/>
            <person name="Ahrendt S."/>
            <person name="Riley R."/>
            <person name="Andreopoulos W."/>
            <person name="Labutti K."/>
            <person name="Pangilinan J."/>
            <person name="Ruiz-Duenas F.J."/>
            <person name="Barrasa J.M."/>
            <person name="Sanchez-Garcia M."/>
            <person name="Camarero S."/>
            <person name="Miyauchi S."/>
            <person name="Serrano A."/>
            <person name="Linde D."/>
            <person name="Babiker R."/>
            <person name="Drula E."/>
            <person name="Ayuso-Fernandez I."/>
            <person name="Pacheco R."/>
            <person name="Padilla G."/>
            <person name="Ferreira P."/>
            <person name="Barriuso J."/>
            <person name="Kellner H."/>
            <person name="Castanera R."/>
            <person name="Alfaro M."/>
            <person name="Ramirez L."/>
            <person name="Pisabarro A.G."/>
            <person name="Kuo A."/>
            <person name="Tritt A."/>
            <person name="Lipzen A."/>
            <person name="He G."/>
            <person name="Yan M."/>
            <person name="Ng V."/>
            <person name="Cullen D."/>
            <person name="Martin F."/>
            <person name="Rosso M.-N."/>
            <person name="Henrissat B."/>
            <person name="Hibbett D."/>
            <person name="Martinez A.T."/>
            <person name="Grigoriev I.V."/>
        </authorList>
    </citation>
    <scope>NUCLEOTIDE SEQUENCE</scope>
    <source>
        <strain evidence="10">CBS 247.69</strain>
    </source>
</reference>
<evidence type="ECO:0000259" key="9">
    <source>
        <dbReference type="Pfam" id="PF01266"/>
    </source>
</evidence>
<keyword evidence="2" id="KW-0285">Flavoprotein</keyword>
<evidence type="ECO:0000256" key="3">
    <source>
        <dbReference type="ARBA" id="ARBA00022827"/>
    </source>
</evidence>
<sequence length="457" mass="50162">MQMVRGISAALNGSGRYKYKRPESAVDFLVVGGGVVGLAIAQRLSQRFPTCSTYLVERHSRPGEEISSRNSEVIHSGLYYPADSLKTRLCLRGRDMLYERCQNHHIAHRKTGKLVVARADQRSYIENLHKKSLTLQWPPHSPSQSRGMLVLPTELLSGEQARALEPNLSNDIVAALWCPETGIIDSHGLMESLEKDIIDSENGELVYSTRVARIDPYKRTAIAAGTPDIDAAEDGWVVQTVTGNGQEGDSMLARTLINASGLSSALVLNTILSESKRIPMYYARGSYASYNGPGISQVSHLIYPCPETGENAHAFHSLGTHLTLDLHGKVRFGPDIEWVSPPLTSDGEMDADFWMKHLVPDESRLGEMHQAVTSYLPGVILGGMKPDYVGMRPKLVPPQGGFQDFIFRTDHSGRPRNAGDRQGTMISLLGIESPGLTSSLAIAEYVVEDILKAENDK</sequence>
<dbReference type="EC" id="1.1.99.2" evidence="7"/>
<keyword evidence="11" id="KW-1185">Reference proteome</keyword>
<dbReference type="PANTHER" id="PTHR43104">
    <property type="entry name" value="L-2-HYDROXYGLUTARATE DEHYDROGENASE, MITOCHONDRIAL"/>
    <property type="match status" value="1"/>
</dbReference>
<evidence type="ECO:0000256" key="5">
    <source>
        <dbReference type="ARBA" id="ARBA00036066"/>
    </source>
</evidence>
<keyword evidence="4" id="KW-0560">Oxidoreductase</keyword>
<comment type="cofactor">
    <cofactor evidence="1">
        <name>FAD</name>
        <dbReference type="ChEBI" id="CHEBI:57692"/>
    </cofactor>
</comment>
<evidence type="ECO:0000256" key="8">
    <source>
        <dbReference type="ARBA" id="ARBA00041137"/>
    </source>
</evidence>
<dbReference type="AlphaFoldDB" id="A0A9P6CJI4"/>
<comment type="similarity">
    <text evidence="6">Belongs to the L2HGDH family.</text>
</comment>
<protein>
    <recommendedName>
        <fullName evidence="8">L-2-hydroxyglutarate dehydrogenase, mitochondrial</fullName>
        <ecNumber evidence="7">1.1.99.2</ecNumber>
    </recommendedName>
</protein>
<dbReference type="InterPro" id="IPR006076">
    <property type="entry name" value="FAD-dep_OxRdtase"/>
</dbReference>
<dbReference type="Gene3D" id="3.30.9.10">
    <property type="entry name" value="D-Amino Acid Oxidase, subunit A, domain 2"/>
    <property type="match status" value="1"/>
</dbReference>
<evidence type="ECO:0000256" key="7">
    <source>
        <dbReference type="ARBA" id="ARBA00038878"/>
    </source>
</evidence>
<proteinExistence type="inferred from homology"/>
<dbReference type="PANTHER" id="PTHR43104:SF4">
    <property type="entry name" value="L-2-HYDROXYGLUTARATE DEHYDROGENASE, MITOCHONDRIAL"/>
    <property type="match status" value="1"/>
</dbReference>
<dbReference type="SUPFAM" id="SSF51905">
    <property type="entry name" value="FAD/NAD(P)-binding domain"/>
    <property type="match status" value="1"/>
</dbReference>
<dbReference type="Proteomes" id="UP000807353">
    <property type="component" value="Unassembled WGS sequence"/>
</dbReference>
<gene>
    <name evidence="10" type="ORF">BDZ94DRAFT_1244686</name>
</gene>
<organism evidence="10 11">
    <name type="scientific">Collybia nuda</name>
    <dbReference type="NCBI Taxonomy" id="64659"/>
    <lineage>
        <taxon>Eukaryota</taxon>
        <taxon>Fungi</taxon>
        <taxon>Dikarya</taxon>
        <taxon>Basidiomycota</taxon>
        <taxon>Agaricomycotina</taxon>
        <taxon>Agaricomycetes</taxon>
        <taxon>Agaricomycetidae</taxon>
        <taxon>Agaricales</taxon>
        <taxon>Tricholomatineae</taxon>
        <taxon>Clitocybaceae</taxon>
        <taxon>Collybia</taxon>
    </lineage>
</organism>
<dbReference type="GO" id="GO:0047545">
    <property type="term" value="F:(S)-2-hydroxyglutarate dehydrogenase activity"/>
    <property type="evidence" value="ECO:0007669"/>
    <property type="project" value="UniProtKB-EC"/>
</dbReference>
<accession>A0A9P6CJI4</accession>
<evidence type="ECO:0000313" key="11">
    <source>
        <dbReference type="Proteomes" id="UP000807353"/>
    </source>
</evidence>
<evidence type="ECO:0000313" key="10">
    <source>
        <dbReference type="EMBL" id="KAF9468831.1"/>
    </source>
</evidence>
<dbReference type="InterPro" id="IPR036188">
    <property type="entry name" value="FAD/NAD-bd_sf"/>
</dbReference>
<evidence type="ECO:0000256" key="4">
    <source>
        <dbReference type="ARBA" id="ARBA00023002"/>
    </source>
</evidence>
<feature type="domain" description="FAD dependent oxidoreductase" evidence="9">
    <location>
        <begin position="27"/>
        <end position="448"/>
    </location>
</feature>
<dbReference type="EMBL" id="MU150231">
    <property type="protein sequence ID" value="KAF9468831.1"/>
    <property type="molecule type" value="Genomic_DNA"/>
</dbReference>
<dbReference type="Pfam" id="PF01266">
    <property type="entry name" value="DAO"/>
    <property type="match status" value="1"/>
</dbReference>
<comment type="caution">
    <text evidence="10">The sequence shown here is derived from an EMBL/GenBank/DDBJ whole genome shotgun (WGS) entry which is preliminary data.</text>
</comment>
<dbReference type="OrthoDB" id="498204at2759"/>
<evidence type="ECO:0000256" key="2">
    <source>
        <dbReference type="ARBA" id="ARBA00022630"/>
    </source>
</evidence>